<dbReference type="Proteomes" id="UP000019118">
    <property type="component" value="Unassembled WGS sequence"/>
</dbReference>
<dbReference type="AlphaFoldDB" id="N6TJ81"/>
<evidence type="ECO:0000313" key="9">
    <source>
        <dbReference type="EMBL" id="ENN77923.1"/>
    </source>
</evidence>
<name>N6TJ81_DENPD</name>
<evidence type="ECO:0000256" key="5">
    <source>
        <dbReference type="ARBA" id="ARBA00023136"/>
    </source>
</evidence>
<evidence type="ECO:0000313" key="10">
    <source>
        <dbReference type="EMBL" id="ERL95408.1"/>
    </source>
</evidence>
<proteinExistence type="inferred from homology"/>
<dbReference type="InterPro" id="IPR019352">
    <property type="entry name" value="SPRING1"/>
</dbReference>
<dbReference type="OrthoDB" id="70142at2759"/>
<evidence type="ECO:0000313" key="13">
    <source>
        <dbReference type="Proteomes" id="UP000030742"/>
    </source>
</evidence>
<evidence type="ECO:0000256" key="4">
    <source>
        <dbReference type="ARBA" id="ARBA00023034"/>
    </source>
</evidence>
<dbReference type="OMA" id="CNTTSHC"/>
<dbReference type="Pfam" id="PF10218">
    <property type="entry name" value="SPRING1"/>
    <property type="match status" value="1"/>
</dbReference>
<evidence type="ECO:0000256" key="1">
    <source>
        <dbReference type="ARBA" id="ARBA00004194"/>
    </source>
</evidence>
<evidence type="ECO:0000256" key="6">
    <source>
        <dbReference type="ARBA" id="ARBA00023180"/>
    </source>
</evidence>
<evidence type="ECO:0000313" key="12">
    <source>
        <dbReference type="Proteomes" id="UP000019118"/>
    </source>
</evidence>
<keyword evidence="4" id="KW-0333">Golgi apparatus</keyword>
<dbReference type="PANTHER" id="PTHR13481:SF0">
    <property type="entry name" value="SREBP REGULATING GENE PROTEIN"/>
    <property type="match status" value="1"/>
</dbReference>
<dbReference type="EMBL" id="KB632428">
    <property type="protein sequence ID" value="ERL95408.1"/>
    <property type="molecule type" value="Genomic_DNA"/>
</dbReference>
<dbReference type="EMBL" id="KB740928">
    <property type="protein sequence ID" value="ENN77923.1"/>
    <property type="molecule type" value="Genomic_DNA"/>
</dbReference>
<accession>N6TJ81</accession>
<dbReference type="HOGENOM" id="CLU_079455_0_0_1"/>
<dbReference type="GO" id="GO:0000139">
    <property type="term" value="C:Golgi membrane"/>
    <property type="evidence" value="ECO:0007669"/>
    <property type="project" value="UniProtKB-SubCell"/>
</dbReference>
<sequence>MWYAALFRFLRRRIILGLILTLSLCYCIFSYIGKSDFLDNDDEVPVRRTQPFIWRTLQEHNSTNDVAATCRNSVQGRVLMVDDRGFLCTRSELLSSGCCNSELQTVIQYTCETCNPKQCCGIYEYCVSCCLHPDKKELLEAILKKATEQNNILLASASDHFELCLAKCRTNSQSVVHENSYRDPSAKHCFGETVPIPNYVET</sequence>
<dbReference type="PANTHER" id="PTHR13481">
    <property type="entry name" value="SREBP REGULATING GENE PROTEIN"/>
    <property type="match status" value="1"/>
</dbReference>
<keyword evidence="3" id="KW-1133">Transmembrane helix</keyword>
<comment type="subcellular location">
    <subcellularLocation>
        <location evidence="1">Golgi apparatus membrane</location>
        <topology evidence="1">Single-pass membrane protein</topology>
    </subcellularLocation>
</comment>
<dbReference type="GO" id="GO:2000640">
    <property type="term" value="P:positive regulation of SREBP signaling pathway"/>
    <property type="evidence" value="ECO:0007669"/>
    <property type="project" value="InterPro"/>
</dbReference>
<evidence type="ECO:0000256" key="8">
    <source>
        <dbReference type="ARBA" id="ARBA00023485"/>
    </source>
</evidence>
<dbReference type="Proteomes" id="UP000030742">
    <property type="component" value="Unassembled WGS sequence"/>
</dbReference>
<comment type="similarity">
    <text evidence="7">Belongs to the SPRING family.</text>
</comment>
<protein>
    <recommendedName>
        <fullName evidence="8">SREBP regulating gene protein</fullName>
    </recommendedName>
</protein>
<evidence type="ECO:0000256" key="3">
    <source>
        <dbReference type="ARBA" id="ARBA00022989"/>
    </source>
</evidence>
<evidence type="ECO:0000313" key="11">
    <source>
        <dbReference type="EnsemblMetazoa" id="XP_019758662.1"/>
    </source>
</evidence>
<organism evidence="9">
    <name type="scientific">Dendroctonus ponderosae</name>
    <name type="common">Mountain pine beetle</name>
    <dbReference type="NCBI Taxonomy" id="77166"/>
    <lineage>
        <taxon>Eukaryota</taxon>
        <taxon>Metazoa</taxon>
        <taxon>Ecdysozoa</taxon>
        <taxon>Arthropoda</taxon>
        <taxon>Hexapoda</taxon>
        <taxon>Insecta</taxon>
        <taxon>Pterygota</taxon>
        <taxon>Neoptera</taxon>
        <taxon>Endopterygota</taxon>
        <taxon>Coleoptera</taxon>
        <taxon>Polyphaga</taxon>
        <taxon>Cucujiformia</taxon>
        <taxon>Curculionidae</taxon>
        <taxon>Scolytinae</taxon>
        <taxon>Dendroctonus</taxon>
    </lineage>
</organism>
<dbReference type="EnsemblMetazoa" id="XM_019903103.1">
    <property type="protein sequence ID" value="XP_019758662.1"/>
    <property type="gene ID" value="LOC109536748"/>
</dbReference>
<keyword evidence="2" id="KW-0812">Transmembrane</keyword>
<dbReference type="KEGG" id="dpa:109536748"/>
<evidence type="ECO:0000256" key="7">
    <source>
        <dbReference type="ARBA" id="ARBA00023461"/>
    </source>
</evidence>
<reference evidence="11" key="2">
    <citation type="submission" date="2024-08" db="UniProtKB">
        <authorList>
            <consortium name="EnsemblMetazoa"/>
        </authorList>
    </citation>
    <scope>IDENTIFICATION</scope>
</reference>
<keyword evidence="12" id="KW-1185">Reference proteome</keyword>
<feature type="non-terminal residue" evidence="9">
    <location>
        <position position="1"/>
    </location>
</feature>
<keyword evidence="6" id="KW-0325">Glycoprotein</keyword>
<gene>
    <name evidence="11" type="primary">109536748</name>
    <name evidence="10" type="ORF">D910_12672</name>
    <name evidence="9" type="ORF">YQE_05600</name>
</gene>
<keyword evidence="5" id="KW-0472">Membrane</keyword>
<reference evidence="12 13" key="1">
    <citation type="journal article" date="2013" name="Genome Biol.">
        <title>Draft genome of the mountain pine beetle, Dendroctonus ponderosae Hopkins, a major forest pest.</title>
        <authorList>
            <person name="Keeling C.I."/>
            <person name="Yuen M.M."/>
            <person name="Liao N.Y."/>
            <person name="Docking T.R."/>
            <person name="Chan S.K."/>
            <person name="Taylor G.A."/>
            <person name="Palmquist D.L."/>
            <person name="Jackman S.D."/>
            <person name="Nguyen A."/>
            <person name="Li M."/>
            <person name="Henderson H."/>
            <person name="Janes J.K."/>
            <person name="Zhao Y."/>
            <person name="Pandoh P."/>
            <person name="Moore R."/>
            <person name="Sperling F.A."/>
            <person name="Huber D.P."/>
            <person name="Birol I."/>
            <person name="Jones S.J."/>
            <person name="Bohlmann J."/>
        </authorList>
    </citation>
    <scope>NUCLEOTIDE SEQUENCE</scope>
</reference>
<evidence type="ECO:0000256" key="2">
    <source>
        <dbReference type="ARBA" id="ARBA00022692"/>
    </source>
</evidence>